<sequence>MYTNLRDFFVRELLILIDPTQSEHQKRKVQIVATVSFALTLLGIVTLFNVAPMVPNSSHAAASTNLPLRFPSLAKQQIDAQTETFIHQIAVRRGETLNDILARLSVNDNAAQRFIRNNVVARRLVGTTAGRVIQAKTDKNGHLISLSSIPPNGASNAKKLVLERNDTGVFHARIDRLLNNNSDWAMCSVAVDNNFFNAMRDAGVPDTVVTQIVNIFSGVINFEKEVGPGDYFNLIYENTMQQDRTAEAGRLLAIEFVNRGKTHQAIWYTEPDGNSEGSYYGFDGRKLNQVFLRTPVEFSRISSTFGGREHPLARQWKQHQGVDLAAPTGTCVFAAGDGVVNFVGRKNGYGNIVMINHHSDYQTRYAHLSAFSPKVRTGTRVTQGQIIGYIGQTGWATGPHLHYELRHKGKPHNPFSKNIAAVAPLSGHRLKLFDMYTENLLKYINLMRALKVTKKRD</sequence>
<dbReference type="Proteomes" id="UP000242660">
    <property type="component" value="Unassembled WGS sequence"/>
</dbReference>
<comment type="cofactor">
    <cofactor evidence="1">
        <name>Zn(2+)</name>
        <dbReference type="ChEBI" id="CHEBI:29105"/>
    </cofactor>
</comment>
<evidence type="ECO:0000313" key="10">
    <source>
        <dbReference type="Proteomes" id="UP000242660"/>
    </source>
</evidence>
<organism evidence="9 10">
    <name type="scientific">Candidatus Pandoraea novymonadis</name>
    <dbReference type="NCBI Taxonomy" id="1808959"/>
    <lineage>
        <taxon>Bacteria</taxon>
        <taxon>Pseudomonadati</taxon>
        <taxon>Pseudomonadota</taxon>
        <taxon>Betaproteobacteria</taxon>
        <taxon>Burkholderiales</taxon>
        <taxon>Burkholderiaceae</taxon>
        <taxon>Pandoraea</taxon>
    </lineage>
</organism>
<feature type="transmembrane region" description="Helical" evidence="7">
    <location>
        <begin position="31"/>
        <end position="51"/>
    </location>
</feature>
<keyword evidence="4" id="KW-0378">Hydrolase</keyword>
<evidence type="ECO:0000256" key="4">
    <source>
        <dbReference type="ARBA" id="ARBA00022801"/>
    </source>
</evidence>
<protein>
    <submittedName>
        <fullName evidence="9">Murein DD-endopeptidase MepM</fullName>
    </submittedName>
</protein>
<dbReference type="CDD" id="cd12797">
    <property type="entry name" value="M23_peptidase"/>
    <property type="match status" value="1"/>
</dbReference>
<evidence type="ECO:0000256" key="5">
    <source>
        <dbReference type="ARBA" id="ARBA00022833"/>
    </source>
</evidence>
<keyword evidence="2" id="KW-0645">Protease</keyword>
<evidence type="ECO:0000256" key="7">
    <source>
        <dbReference type="SAM" id="Phobius"/>
    </source>
</evidence>
<keyword evidence="7" id="KW-0812">Transmembrane</keyword>
<keyword evidence="10" id="KW-1185">Reference proteome</keyword>
<dbReference type="InterPro" id="IPR011055">
    <property type="entry name" value="Dup_hybrid_motif"/>
</dbReference>
<dbReference type="PANTHER" id="PTHR21666">
    <property type="entry name" value="PEPTIDASE-RELATED"/>
    <property type="match status" value="1"/>
</dbReference>
<keyword evidence="3" id="KW-0479">Metal-binding</keyword>
<dbReference type="Pfam" id="PF01551">
    <property type="entry name" value="Peptidase_M23"/>
    <property type="match status" value="1"/>
</dbReference>
<dbReference type="InterPro" id="IPR016047">
    <property type="entry name" value="M23ase_b-sheet_dom"/>
</dbReference>
<reference evidence="9 10" key="1">
    <citation type="journal article" date="2017" name="Front. Microbiol.">
        <title>Genome of Ca. Pandoraea novymonadis, an Endosymbiotic Bacterium of the Trypanosomatid Novymonas esmeraldas.</title>
        <authorList>
            <person name="Kostygov A.Y."/>
            <person name="Butenko A."/>
            <person name="Nenarokova A."/>
            <person name="Tashyreva D."/>
            <person name="Flegontov P."/>
            <person name="Lukes J."/>
            <person name="Yurchenko V."/>
        </authorList>
    </citation>
    <scope>NUCLEOTIDE SEQUENCE [LARGE SCALE GENOMIC DNA]</scope>
    <source>
        <strain evidence="9 10">E262</strain>
    </source>
</reference>
<dbReference type="Gene3D" id="3.10.450.350">
    <property type="match status" value="2"/>
</dbReference>
<evidence type="ECO:0000256" key="1">
    <source>
        <dbReference type="ARBA" id="ARBA00001947"/>
    </source>
</evidence>
<evidence type="ECO:0000259" key="8">
    <source>
        <dbReference type="Pfam" id="PF01551"/>
    </source>
</evidence>
<comment type="caution">
    <text evidence="9">The sequence shown here is derived from an EMBL/GenBank/DDBJ whole genome shotgun (WGS) entry which is preliminary data.</text>
</comment>
<keyword evidence="5" id="KW-0862">Zinc</keyword>
<keyword evidence="7" id="KW-1133">Transmembrane helix</keyword>
<dbReference type="RefSeq" id="WP_106182653.1">
    <property type="nucleotide sequence ID" value="NZ_MUHY01000001.1"/>
</dbReference>
<evidence type="ECO:0000256" key="2">
    <source>
        <dbReference type="ARBA" id="ARBA00022670"/>
    </source>
</evidence>
<name>A0ABX5FH15_9BURK</name>
<dbReference type="Gene3D" id="2.70.70.10">
    <property type="entry name" value="Glucose Permease (Domain IIA)"/>
    <property type="match status" value="1"/>
</dbReference>
<dbReference type="InterPro" id="IPR050570">
    <property type="entry name" value="Cell_wall_metabolism_enzyme"/>
</dbReference>
<gene>
    <name evidence="9" type="primary">mepM</name>
    <name evidence="9" type="ORF">BZL35_00557</name>
</gene>
<feature type="domain" description="M23ase beta-sheet core" evidence="8">
    <location>
        <begin position="318"/>
        <end position="414"/>
    </location>
</feature>
<keyword evidence="7" id="KW-0472">Membrane</keyword>
<proteinExistence type="predicted"/>
<evidence type="ECO:0000313" key="9">
    <source>
        <dbReference type="EMBL" id="PSB92317.1"/>
    </source>
</evidence>
<dbReference type="EMBL" id="MUHY01000001">
    <property type="protein sequence ID" value="PSB92317.1"/>
    <property type="molecule type" value="Genomic_DNA"/>
</dbReference>
<accession>A0ABX5FH15</accession>
<evidence type="ECO:0000256" key="3">
    <source>
        <dbReference type="ARBA" id="ARBA00022723"/>
    </source>
</evidence>
<keyword evidence="6" id="KW-0482">Metalloprotease</keyword>
<evidence type="ECO:0000256" key="6">
    <source>
        <dbReference type="ARBA" id="ARBA00023049"/>
    </source>
</evidence>
<dbReference type="SUPFAM" id="SSF51261">
    <property type="entry name" value="Duplicated hybrid motif"/>
    <property type="match status" value="1"/>
</dbReference>
<dbReference type="PANTHER" id="PTHR21666:SF288">
    <property type="entry name" value="CELL DIVISION PROTEIN YTFB"/>
    <property type="match status" value="1"/>
</dbReference>